<comment type="similarity">
    <text evidence="1 5">Belongs to the flavin oxidoreductase frp family.</text>
</comment>
<organism evidence="7 8">
    <name type="scientific">Apilactobacillus apisilvae</name>
    <dbReference type="NCBI Taxonomy" id="2923364"/>
    <lineage>
        <taxon>Bacteria</taxon>
        <taxon>Bacillati</taxon>
        <taxon>Bacillota</taxon>
        <taxon>Bacilli</taxon>
        <taxon>Lactobacillales</taxon>
        <taxon>Lactobacillaceae</taxon>
        <taxon>Apilactobacillus</taxon>
    </lineage>
</organism>
<keyword evidence="4 5" id="KW-0560">Oxidoreductase</keyword>
<evidence type="ECO:0000256" key="2">
    <source>
        <dbReference type="ARBA" id="ARBA00022630"/>
    </source>
</evidence>
<evidence type="ECO:0000313" key="7">
    <source>
        <dbReference type="EMBL" id="UQS84612.1"/>
    </source>
</evidence>
<dbReference type="InterPro" id="IPR016446">
    <property type="entry name" value="Flavin_OxRdtase_Frp"/>
</dbReference>
<dbReference type="Proteomes" id="UP000831859">
    <property type="component" value="Chromosome"/>
</dbReference>
<dbReference type="PANTHER" id="PTHR43425">
    <property type="entry name" value="OXYGEN-INSENSITIVE NADPH NITROREDUCTASE"/>
    <property type="match status" value="1"/>
</dbReference>
<dbReference type="PANTHER" id="PTHR43425:SF2">
    <property type="entry name" value="OXYGEN-INSENSITIVE NADPH NITROREDUCTASE"/>
    <property type="match status" value="1"/>
</dbReference>
<proteinExistence type="inferred from homology"/>
<evidence type="ECO:0000256" key="3">
    <source>
        <dbReference type="ARBA" id="ARBA00022643"/>
    </source>
</evidence>
<reference evidence="7 8" key="1">
    <citation type="journal article" date="2022" name="Int. J. Syst. Evol. Microbiol.">
        <title>Apilactobacillus apisilvae sp. nov., Nicolia spurrieriana gen. nov. sp. nov., Bombilactobacillus folatiphilus sp. nov. and Bombilactobacillus thymidiniphilus sp. nov., four new lactic acid bacterial isolates from stingless bees Tetragonula carbonaria and Austroplebeia australis.</title>
        <authorList>
            <person name="Oliphant S.A."/>
            <person name="Watson-Haigh N.S."/>
            <person name="Sumby K.M."/>
            <person name="Gardner J."/>
            <person name="Groom S."/>
            <person name="Jiranek V."/>
        </authorList>
    </citation>
    <scope>NUCLEOTIDE SEQUENCE [LARGE SCALE GENOMIC DNA]</scope>
    <source>
        <strain evidence="7 8">SG5_A10</strain>
    </source>
</reference>
<dbReference type="RefSeq" id="WP_249510597.1">
    <property type="nucleotide sequence ID" value="NZ_CP093362.1"/>
</dbReference>
<keyword evidence="2 5" id="KW-0285">Flavoprotein</keyword>
<dbReference type="InterPro" id="IPR029479">
    <property type="entry name" value="Nitroreductase"/>
</dbReference>
<name>A0ABY4PGW5_9LACO</name>
<dbReference type="SUPFAM" id="SSF55469">
    <property type="entry name" value="FMN-dependent nitroreductase-like"/>
    <property type="match status" value="1"/>
</dbReference>
<feature type="domain" description="Nitroreductase" evidence="6">
    <location>
        <begin position="11"/>
        <end position="167"/>
    </location>
</feature>
<accession>A0ABY4PGW5</accession>
<dbReference type="InterPro" id="IPR000415">
    <property type="entry name" value="Nitroreductase-like"/>
</dbReference>
<keyword evidence="8" id="KW-1185">Reference proteome</keyword>
<evidence type="ECO:0000256" key="5">
    <source>
        <dbReference type="PIRNR" id="PIRNR005426"/>
    </source>
</evidence>
<protein>
    <submittedName>
        <fullName evidence="7">Nitroreductase family protein</fullName>
    </submittedName>
</protein>
<evidence type="ECO:0000259" key="6">
    <source>
        <dbReference type="Pfam" id="PF00881"/>
    </source>
</evidence>
<dbReference type="EMBL" id="CP093362">
    <property type="protein sequence ID" value="UQS84612.1"/>
    <property type="molecule type" value="Genomic_DNA"/>
</dbReference>
<dbReference type="Pfam" id="PF00881">
    <property type="entry name" value="Nitroreductase"/>
    <property type="match status" value="1"/>
</dbReference>
<dbReference type="Gene3D" id="3.40.109.10">
    <property type="entry name" value="NADH Oxidase"/>
    <property type="match status" value="1"/>
</dbReference>
<gene>
    <name evidence="7" type="ORF">MOO46_04995</name>
</gene>
<evidence type="ECO:0000256" key="4">
    <source>
        <dbReference type="ARBA" id="ARBA00023002"/>
    </source>
</evidence>
<sequence length="249" mass="28408">MENNEVLNTINSHRSIRKFTKQKLTSDEIEKLIQAASRTSNSMSEQQYSIISVTDPKKLAKLGEITLHHLPDNAGHFLLFIADQHRNAEIIKHHNPDANLEALHSADKFLASVHDVDLSVQSTLLAAESMGLGGTIMGSIYNNPKEIIKMFNLPKLTFPVLGLAIGHPDEKPDLKPRINTELMHSENTYKEPDMDLVKKFDKKINQYYKSRNKNQRDTNFFKNIWSDISKGDYRKDLLPTIKEQGFLIN</sequence>
<evidence type="ECO:0000256" key="1">
    <source>
        <dbReference type="ARBA" id="ARBA00008366"/>
    </source>
</evidence>
<evidence type="ECO:0000313" key="8">
    <source>
        <dbReference type="Proteomes" id="UP000831859"/>
    </source>
</evidence>
<dbReference type="PIRSF" id="PIRSF005426">
    <property type="entry name" value="Frp"/>
    <property type="match status" value="1"/>
</dbReference>
<keyword evidence="5" id="KW-0521">NADP</keyword>
<keyword evidence="3 5" id="KW-0288">FMN</keyword>